<sequence length="139" mass="13752">MTCPHPGHAAAAPVPARGERPLVTLRGEPHGGTAERLRQDATHRIARGGATGAVIGLSGVDGVDGVDSFPGRVLAEIAADTRPPAAHTAVAGMRPAVAITPVGQGPTLPGAATALDAEQGTEPLTRSLPAAADGRGRGT</sequence>
<evidence type="ECO:0000313" key="3">
    <source>
        <dbReference type="Proteomes" id="UP001589753"/>
    </source>
</evidence>
<name>A0ABV5L1Z1_9ACTN</name>
<reference evidence="2 3" key="1">
    <citation type="submission" date="2024-09" db="EMBL/GenBank/DDBJ databases">
        <authorList>
            <person name="Sun Q."/>
            <person name="Mori K."/>
        </authorList>
    </citation>
    <scope>NUCLEOTIDE SEQUENCE [LARGE SCALE GENOMIC DNA]</scope>
    <source>
        <strain evidence="2 3">JCM 9767</strain>
    </source>
</reference>
<dbReference type="RefSeq" id="WP_380954161.1">
    <property type="nucleotide sequence ID" value="NZ_JBHMDI010000002.1"/>
</dbReference>
<dbReference type="Proteomes" id="UP001589753">
    <property type="component" value="Unassembled WGS sequence"/>
</dbReference>
<dbReference type="Gene3D" id="3.30.750.24">
    <property type="entry name" value="STAS domain"/>
    <property type="match status" value="1"/>
</dbReference>
<evidence type="ECO:0000313" key="2">
    <source>
        <dbReference type="EMBL" id="MFB9346180.1"/>
    </source>
</evidence>
<accession>A0ABV5L1Z1</accession>
<proteinExistence type="predicted"/>
<gene>
    <name evidence="2" type="ORF">ACFFUA_01670</name>
</gene>
<dbReference type="EMBL" id="JBHMDI010000002">
    <property type="protein sequence ID" value="MFB9346180.1"/>
    <property type="molecule type" value="Genomic_DNA"/>
</dbReference>
<comment type="caution">
    <text evidence="2">The sequence shown here is derived from an EMBL/GenBank/DDBJ whole genome shotgun (WGS) entry which is preliminary data.</text>
</comment>
<protein>
    <submittedName>
        <fullName evidence="2">Anti-anti-sigma factor</fullName>
    </submittedName>
</protein>
<keyword evidence="3" id="KW-1185">Reference proteome</keyword>
<organism evidence="2 3">
    <name type="scientific">Streptomyces heliomycini</name>
    <dbReference type="NCBI Taxonomy" id="284032"/>
    <lineage>
        <taxon>Bacteria</taxon>
        <taxon>Bacillati</taxon>
        <taxon>Actinomycetota</taxon>
        <taxon>Actinomycetes</taxon>
        <taxon>Kitasatosporales</taxon>
        <taxon>Streptomycetaceae</taxon>
        <taxon>Streptomyces</taxon>
    </lineage>
</organism>
<dbReference type="InterPro" id="IPR036513">
    <property type="entry name" value="STAS_dom_sf"/>
</dbReference>
<feature type="region of interest" description="Disordered" evidence="1">
    <location>
        <begin position="101"/>
        <end position="139"/>
    </location>
</feature>
<evidence type="ECO:0000256" key="1">
    <source>
        <dbReference type="SAM" id="MobiDB-lite"/>
    </source>
</evidence>